<feature type="region of interest" description="Disordered" evidence="1">
    <location>
        <begin position="1"/>
        <end position="41"/>
    </location>
</feature>
<dbReference type="PANTHER" id="PTHR46148">
    <property type="entry name" value="CHROMO DOMAIN-CONTAINING PROTEIN"/>
    <property type="match status" value="1"/>
</dbReference>
<feature type="region of interest" description="Disordered" evidence="1">
    <location>
        <begin position="229"/>
        <end position="279"/>
    </location>
</feature>
<reference evidence="3" key="1">
    <citation type="submission" date="2023-08" db="EMBL/GenBank/DDBJ databases">
        <title>A de novo genome assembly of Solanum verrucosum Schlechtendal, a Mexican diploid species geographically isolated from the other diploid A-genome species in potato relatives.</title>
        <authorList>
            <person name="Hosaka K."/>
        </authorList>
    </citation>
    <scope>NUCLEOTIDE SEQUENCE</scope>
    <source>
        <tissue evidence="3">Young leaves</tissue>
    </source>
</reference>
<evidence type="ECO:0000313" key="3">
    <source>
        <dbReference type="EMBL" id="WMV30318.1"/>
    </source>
</evidence>
<organism evidence="3 4">
    <name type="scientific">Solanum verrucosum</name>
    <dbReference type="NCBI Taxonomy" id="315347"/>
    <lineage>
        <taxon>Eukaryota</taxon>
        <taxon>Viridiplantae</taxon>
        <taxon>Streptophyta</taxon>
        <taxon>Embryophyta</taxon>
        <taxon>Tracheophyta</taxon>
        <taxon>Spermatophyta</taxon>
        <taxon>Magnoliopsida</taxon>
        <taxon>eudicotyledons</taxon>
        <taxon>Gunneridae</taxon>
        <taxon>Pentapetalae</taxon>
        <taxon>asterids</taxon>
        <taxon>lamiids</taxon>
        <taxon>Solanales</taxon>
        <taxon>Solanaceae</taxon>
        <taxon>Solanoideae</taxon>
        <taxon>Solaneae</taxon>
        <taxon>Solanum</taxon>
    </lineage>
</organism>
<evidence type="ECO:0000313" key="4">
    <source>
        <dbReference type="Proteomes" id="UP001234989"/>
    </source>
</evidence>
<evidence type="ECO:0000259" key="2">
    <source>
        <dbReference type="Pfam" id="PF24626"/>
    </source>
</evidence>
<dbReference type="Proteomes" id="UP001234989">
    <property type="component" value="Chromosome 5"/>
</dbReference>
<evidence type="ECO:0000256" key="1">
    <source>
        <dbReference type="SAM" id="MobiDB-lite"/>
    </source>
</evidence>
<dbReference type="AlphaFoldDB" id="A0AAF0QXP0"/>
<dbReference type="Pfam" id="PF24626">
    <property type="entry name" value="SH3_Tf2-1"/>
    <property type="match status" value="1"/>
</dbReference>
<name>A0AAF0QXP0_SOLVR</name>
<protein>
    <recommendedName>
        <fullName evidence="2">Tf2-1-like SH3-like domain-containing protein</fullName>
    </recommendedName>
</protein>
<dbReference type="InterPro" id="IPR056924">
    <property type="entry name" value="SH3_Tf2-1"/>
</dbReference>
<feature type="domain" description="Tf2-1-like SH3-like" evidence="2">
    <location>
        <begin position="94"/>
        <end position="142"/>
    </location>
</feature>
<gene>
    <name evidence="3" type="ORF">MTR67_023703</name>
</gene>
<proteinExistence type="predicted"/>
<dbReference type="PANTHER" id="PTHR46148:SF56">
    <property type="entry name" value="RETROTRANSPOSON PROTEIN"/>
    <property type="match status" value="1"/>
</dbReference>
<feature type="compositionally biased region" description="Low complexity" evidence="1">
    <location>
        <begin position="13"/>
        <end position="32"/>
    </location>
</feature>
<dbReference type="EMBL" id="CP133616">
    <property type="protein sequence ID" value="WMV30318.1"/>
    <property type="molecule type" value="Genomic_DNA"/>
</dbReference>
<feature type="compositionally biased region" description="Basic and acidic residues" evidence="1">
    <location>
        <begin position="247"/>
        <end position="263"/>
    </location>
</feature>
<sequence length="279" mass="30554">MEIGCESGKRSIPKSSSHSGGIPSKSSGKTSGNSFTIGTDSRERCRSPIGWFEVGEAALIGPDSVHEEMEKVQLIRDGLKTTQSGQKSYVDGVMIFGKKGKLDPRYVGLYRILKRVGNVAYELELLAAVYPVFHISLLKKCVGDPALILPLESVAVKDSLTYEEVPVEILDRQHNFMFLELTSVRYQFLVLSGGANVTPQKSELKFSEEKGKPRRGSRAVIKTMIYHPHCGSHPPRTGGPRSPSWVVDHHISHGKDGGRKAEPPKAQASDHGALHGLWS</sequence>
<accession>A0AAF0QXP0</accession>
<keyword evidence="4" id="KW-1185">Reference proteome</keyword>